<reference evidence="1 2" key="1">
    <citation type="submission" date="2019-12" db="EMBL/GenBank/DDBJ databases">
        <title>Engineering Photorhabdus to improve their lethality against agricultural pests.</title>
        <authorList>
            <person name="Machado R.A.R."/>
        </authorList>
    </citation>
    <scope>NUCLEOTIDE SEQUENCE [LARGE SCALE GENOMIC DNA]</scope>
    <source>
        <strain evidence="1 2">EN01</strain>
    </source>
</reference>
<sequence length="78" mass="9081">MKNDLHRWRKEACRQDWIKLAQIVGTSVGYLDQIAYSYRRASPKMAIRIEEGTKEFSEISPIEKESLVFATPQKNHVS</sequence>
<evidence type="ECO:0000313" key="1">
    <source>
        <dbReference type="EMBL" id="NDL41716.1"/>
    </source>
</evidence>
<dbReference type="EMBL" id="WSFA01000122">
    <property type="protein sequence ID" value="NDL41716.1"/>
    <property type="molecule type" value="Genomic_DNA"/>
</dbReference>
<evidence type="ECO:0000313" key="2">
    <source>
        <dbReference type="Proteomes" id="UP000479300"/>
    </source>
</evidence>
<name>A0A6L9JVK0_PHOLM</name>
<organism evidence="1 2">
    <name type="scientific">Photorhabdus laumondii subsp. laumondii</name>
    <name type="common">Photorhabdus luminescens subsp. laumondii</name>
    <dbReference type="NCBI Taxonomy" id="141679"/>
    <lineage>
        <taxon>Bacteria</taxon>
        <taxon>Pseudomonadati</taxon>
        <taxon>Pseudomonadota</taxon>
        <taxon>Gammaproteobacteria</taxon>
        <taxon>Enterobacterales</taxon>
        <taxon>Morganellaceae</taxon>
        <taxon>Photorhabdus</taxon>
    </lineage>
</organism>
<protein>
    <submittedName>
        <fullName evidence="1">Transcriptional regulator</fullName>
    </submittedName>
</protein>
<dbReference type="AlphaFoldDB" id="A0A6L9JVK0"/>
<dbReference type="Proteomes" id="UP000479300">
    <property type="component" value="Unassembled WGS sequence"/>
</dbReference>
<dbReference type="RefSeq" id="WP_162107748.1">
    <property type="nucleotide sequence ID" value="NZ_CAWPHK010000122.1"/>
</dbReference>
<proteinExistence type="predicted"/>
<comment type="caution">
    <text evidence="1">The sequence shown here is derived from an EMBL/GenBank/DDBJ whole genome shotgun (WGS) entry which is preliminary data.</text>
</comment>
<accession>A0A6L9JVK0</accession>
<gene>
    <name evidence="1" type="ORF">GPY51_24070</name>
</gene>